<dbReference type="InterPro" id="IPR036514">
    <property type="entry name" value="SGNH_hydro_sf"/>
</dbReference>
<name>A0A4Q7MLD6_9BACT</name>
<evidence type="ECO:0000313" key="2">
    <source>
        <dbReference type="EMBL" id="RZS69175.1"/>
    </source>
</evidence>
<comment type="caution">
    <text evidence="2">The sequence shown here is derived from an EMBL/GenBank/DDBJ whole genome shotgun (WGS) entry which is preliminary data.</text>
</comment>
<dbReference type="AlphaFoldDB" id="A0A4Q7MLD6"/>
<dbReference type="EMBL" id="SGXA01000003">
    <property type="protein sequence ID" value="RZS69175.1"/>
    <property type="molecule type" value="Genomic_DNA"/>
</dbReference>
<accession>A0A4Q7MLD6</accession>
<evidence type="ECO:0008006" key="4">
    <source>
        <dbReference type="Google" id="ProtNLM"/>
    </source>
</evidence>
<keyword evidence="1" id="KW-0472">Membrane</keyword>
<feature type="transmembrane region" description="Helical" evidence="1">
    <location>
        <begin position="39"/>
        <end position="61"/>
    </location>
</feature>
<dbReference type="SUPFAM" id="SSF52266">
    <property type="entry name" value="SGNH hydrolase"/>
    <property type="match status" value="1"/>
</dbReference>
<evidence type="ECO:0000313" key="3">
    <source>
        <dbReference type="Proteomes" id="UP000293874"/>
    </source>
</evidence>
<keyword evidence="3" id="KW-1185">Reference proteome</keyword>
<sequence length="407" mass="46097">MIKKSVQRLFVVIIIVLVVKILGVVLTKSSPNGILFYQSLTSVLTTLTLAWWVLALLLDLVFLKSKKSRPTAWISLAVLAVIVTIGELFAASWIKNPEKIPGSFRTGFKWLYAHNYGQVIQIVPECSEYDSAFYYNLIPNNTCTFSNVEFANKFSANSRGFRDDDSSLVKPEIICLGDSYMMGWGVDQDQSVPARLEQLTGKRTLNAAMSSFGTPRELMRYRTLDTSAVKYLVIQYCSNDNEENQAYLGNNHVLKISSQASYDSLRFKNEWNKKYFPGKFFVLASKYQAKETLKSLMGKPPSNIGMPIEYPKDAKMFLDILKDFPLNFQKTKVLVFEGIDVDHRNNDFKNAVEALLKEPGYKSHFGDAVHVIDVASLLQPEDFYILDGHFRAVAHEKVAKELAKVME</sequence>
<feature type="transmembrane region" description="Helical" evidence="1">
    <location>
        <begin position="9"/>
        <end position="27"/>
    </location>
</feature>
<dbReference type="GO" id="GO:0016788">
    <property type="term" value="F:hydrolase activity, acting on ester bonds"/>
    <property type="evidence" value="ECO:0007669"/>
    <property type="project" value="UniProtKB-ARBA"/>
</dbReference>
<keyword evidence="1" id="KW-1133">Transmembrane helix</keyword>
<reference evidence="2 3" key="1">
    <citation type="submission" date="2019-02" db="EMBL/GenBank/DDBJ databases">
        <title>Genomic Encyclopedia of Type Strains, Phase IV (KMG-IV): sequencing the most valuable type-strain genomes for metagenomic binning, comparative biology and taxonomic classification.</title>
        <authorList>
            <person name="Goeker M."/>
        </authorList>
    </citation>
    <scope>NUCLEOTIDE SEQUENCE [LARGE SCALE GENOMIC DNA]</scope>
    <source>
        <strain evidence="2 3">DSM 18116</strain>
    </source>
</reference>
<proteinExistence type="predicted"/>
<dbReference type="Gene3D" id="3.40.50.1110">
    <property type="entry name" value="SGNH hydrolase"/>
    <property type="match status" value="1"/>
</dbReference>
<evidence type="ECO:0000256" key="1">
    <source>
        <dbReference type="SAM" id="Phobius"/>
    </source>
</evidence>
<feature type="transmembrane region" description="Helical" evidence="1">
    <location>
        <begin position="73"/>
        <end position="94"/>
    </location>
</feature>
<keyword evidence="1" id="KW-0812">Transmembrane</keyword>
<gene>
    <name evidence="2" type="ORF">EV199_5003</name>
</gene>
<protein>
    <recommendedName>
        <fullName evidence="4">SGNH/GDSL hydrolase family protein</fullName>
    </recommendedName>
</protein>
<organism evidence="2 3">
    <name type="scientific">Pseudobacter ginsenosidimutans</name>
    <dbReference type="NCBI Taxonomy" id="661488"/>
    <lineage>
        <taxon>Bacteria</taxon>
        <taxon>Pseudomonadati</taxon>
        <taxon>Bacteroidota</taxon>
        <taxon>Chitinophagia</taxon>
        <taxon>Chitinophagales</taxon>
        <taxon>Chitinophagaceae</taxon>
        <taxon>Pseudobacter</taxon>
    </lineage>
</organism>
<dbReference type="RefSeq" id="WP_130543536.1">
    <property type="nucleotide sequence ID" value="NZ_CP042431.1"/>
</dbReference>
<dbReference type="Proteomes" id="UP000293874">
    <property type="component" value="Unassembled WGS sequence"/>
</dbReference>
<dbReference type="OrthoDB" id="1414387at2"/>